<dbReference type="AlphaFoldDB" id="V6LX32"/>
<evidence type="ECO:0000256" key="4">
    <source>
        <dbReference type="ARBA" id="ARBA00022490"/>
    </source>
</evidence>
<evidence type="ECO:0000313" key="7">
    <source>
        <dbReference type="EMBL" id="KAH0569916.1"/>
    </source>
</evidence>
<comment type="similarity">
    <text evidence="2">Belongs to the KIF-binding protein family.</text>
</comment>
<evidence type="ECO:0000256" key="5">
    <source>
        <dbReference type="ARBA" id="ARBA00023212"/>
    </source>
</evidence>
<sequence length="534" mass="60802">MEIFETLKAVQKELEKEVDEKRPFDHIYTAIKLLEPLLASENSLDAYAAACQLAKLCFDSQEMNSARNHLFLAKIQDSDPELFIERHPFLLPMYLLKTSVQGLILAQAQETETALDILSTAISLADKFLQNTDDVRPVFRSELPFHSCDSNTISTSDARNYLILCSFYGAQCAGVLNESEKSAFLCEKTLNLQQETQQYDRAEWARNAVDLQRYYAVNNDYKAAFSWLERAANCVLGTENQIQSEFPNFLLSQSLQISKLQQTEDTAGFLEALSRTLVQLISQCFAAGFRANQAGICEIRELEIFQKSSQKDIKIEFLRAVFAQICVNFDHVLQVYALDSFASQHVTCALDYSQALHLAGKFGLDRPGNEARRVSMLNVIVEQLSDNHFYALYSQCLEHLSSAKVALFELENSEKTASNALEQLQKYTKFIERNAQKRAQIELKTVEIPFQRWIKFVHKDEISSYIDACFSTCGVFSKFPGNLKPMLQNAVNGYVYVEALWDAFGEIGDGDYKENIRLVREMRRLFQIKLDAMA</sequence>
<dbReference type="Pfam" id="PF12309">
    <property type="entry name" value="KBP_C"/>
    <property type="match status" value="1"/>
</dbReference>
<dbReference type="InterPro" id="IPR022083">
    <property type="entry name" value="KBP"/>
</dbReference>
<evidence type="ECO:0000256" key="2">
    <source>
        <dbReference type="ARBA" id="ARBA00010305"/>
    </source>
</evidence>
<gene>
    <name evidence="6" type="ORF">SS50377_10891</name>
    <name evidence="7" type="ORF">SS50377_27888</name>
</gene>
<dbReference type="OrthoDB" id="409897at2759"/>
<dbReference type="VEuPathDB" id="GiardiaDB:SS50377_27888"/>
<evidence type="ECO:0000313" key="8">
    <source>
        <dbReference type="Proteomes" id="UP000018208"/>
    </source>
</evidence>
<organism evidence="6">
    <name type="scientific">Spironucleus salmonicida</name>
    <dbReference type="NCBI Taxonomy" id="348837"/>
    <lineage>
        <taxon>Eukaryota</taxon>
        <taxon>Metamonada</taxon>
        <taxon>Diplomonadida</taxon>
        <taxon>Hexamitidae</taxon>
        <taxon>Hexamitinae</taxon>
        <taxon>Spironucleus</taxon>
    </lineage>
</organism>
<reference evidence="7" key="2">
    <citation type="submission" date="2020-12" db="EMBL/GenBank/DDBJ databases">
        <title>New Spironucleus salmonicida genome in near-complete chromosomes.</title>
        <authorList>
            <person name="Xu F."/>
            <person name="Kurt Z."/>
            <person name="Jimenez-Gonzalez A."/>
            <person name="Astvaldsson A."/>
            <person name="Andersson J.O."/>
            <person name="Svard S.G."/>
        </authorList>
    </citation>
    <scope>NUCLEOTIDE SEQUENCE</scope>
    <source>
        <strain evidence="7">ATCC 50377</strain>
    </source>
</reference>
<evidence type="ECO:0000256" key="1">
    <source>
        <dbReference type="ARBA" id="ARBA00004245"/>
    </source>
</evidence>
<comment type="subcellular location">
    <subcellularLocation>
        <location evidence="1">Cytoplasm</location>
        <location evidence="1">Cytoskeleton</location>
    </subcellularLocation>
</comment>
<protein>
    <recommendedName>
        <fullName evidence="3">KIF-binding protein</fullName>
    </recommendedName>
</protein>
<name>V6LX32_9EUKA</name>
<accession>V6LX32</accession>
<dbReference type="EMBL" id="AUWU02000008">
    <property type="protein sequence ID" value="KAH0569916.1"/>
    <property type="molecule type" value="Genomic_DNA"/>
</dbReference>
<dbReference type="PANTHER" id="PTHR46321:SF1">
    <property type="entry name" value="KIF-BINDING PROTEIN"/>
    <property type="match status" value="1"/>
</dbReference>
<keyword evidence="8" id="KW-1185">Reference proteome</keyword>
<reference evidence="6 7" key="1">
    <citation type="journal article" date="2014" name="PLoS Genet.">
        <title>The Genome of Spironucleus salmonicida Highlights a Fish Pathogen Adapted to Fluctuating Environments.</title>
        <authorList>
            <person name="Xu F."/>
            <person name="Jerlstrom-Hultqvist J."/>
            <person name="Einarsson E."/>
            <person name="Astvaldsson A."/>
            <person name="Svard S.G."/>
            <person name="Andersson J.O."/>
        </authorList>
    </citation>
    <scope>NUCLEOTIDE SEQUENCE</scope>
    <source>
        <strain evidence="7">ATCC 50377</strain>
    </source>
</reference>
<keyword evidence="4" id="KW-0963">Cytoplasm</keyword>
<dbReference type="PANTHER" id="PTHR46321">
    <property type="entry name" value="KIF1-BINDING PROTEIN"/>
    <property type="match status" value="1"/>
</dbReference>
<evidence type="ECO:0000313" key="6">
    <source>
        <dbReference type="EMBL" id="EST48798.1"/>
    </source>
</evidence>
<evidence type="ECO:0000256" key="3">
    <source>
        <dbReference type="ARBA" id="ARBA00016840"/>
    </source>
</evidence>
<dbReference type="EMBL" id="KI545975">
    <property type="protein sequence ID" value="EST48798.1"/>
    <property type="molecule type" value="Genomic_DNA"/>
</dbReference>
<proteinExistence type="inferred from homology"/>
<dbReference type="Proteomes" id="UP000018208">
    <property type="component" value="Unassembled WGS sequence"/>
</dbReference>
<keyword evidence="5" id="KW-0206">Cytoskeleton</keyword>
<dbReference type="GO" id="GO:0005856">
    <property type="term" value="C:cytoskeleton"/>
    <property type="evidence" value="ECO:0007669"/>
    <property type="project" value="UniProtKB-SubCell"/>
</dbReference>